<comment type="caution">
    <text evidence="1">The sequence shown here is derived from an EMBL/GenBank/DDBJ whole genome shotgun (WGS) entry which is preliminary data.</text>
</comment>
<gene>
    <name evidence="1" type="ORF">US95_C0013G0014</name>
</gene>
<dbReference type="EMBL" id="LBUY01000013">
    <property type="protein sequence ID" value="KKQ74964.1"/>
    <property type="molecule type" value="Genomic_DNA"/>
</dbReference>
<organism evidence="1 2">
    <name type="scientific">Candidatus Woesebacteria bacterium GW2011_GWB1_38_5</name>
    <dbReference type="NCBI Taxonomy" id="1618568"/>
    <lineage>
        <taxon>Bacteria</taxon>
        <taxon>Candidatus Woeseibacteriota</taxon>
    </lineage>
</organism>
<proteinExistence type="predicted"/>
<accession>A0A0G0MMP1</accession>
<protein>
    <submittedName>
        <fullName evidence="1">Uncharacterized protein</fullName>
    </submittedName>
</protein>
<evidence type="ECO:0000313" key="1">
    <source>
        <dbReference type="EMBL" id="KKQ74964.1"/>
    </source>
</evidence>
<dbReference type="AlphaFoldDB" id="A0A0G0MMP1"/>
<reference evidence="1 2" key="1">
    <citation type="journal article" date="2015" name="Nature">
        <title>rRNA introns, odd ribosomes, and small enigmatic genomes across a large radiation of phyla.</title>
        <authorList>
            <person name="Brown C.T."/>
            <person name="Hug L.A."/>
            <person name="Thomas B.C."/>
            <person name="Sharon I."/>
            <person name="Castelle C.J."/>
            <person name="Singh A."/>
            <person name="Wilkins M.J."/>
            <person name="Williams K.H."/>
            <person name="Banfield J.F."/>
        </authorList>
    </citation>
    <scope>NUCLEOTIDE SEQUENCE [LARGE SCALE GENOMIC DNA]</scope>
</reference>
<name>A0A0G0MMP1_9BACT</name>
<evidence type="ECO:0000313" key="2">
    <source>
        <dbReference type="Proteomes" id="UP000034738"/>
    </source>
</evidence>
<dbReference type="Proteomes" id="UP000034738">
    <property type="component" value="Unassembled WGS sequence"/>
</dbReference>
<sequence length="23" mass="2557">LSDRSANLAAFKNAKVFFDSLIE</sequence>
<feature type="non-terminal residue" evidence="1">
    <location>
        <position position="1"/>
    </location>
</feature>